<keyword evidence="1" id="KW-0812">Transmembrane</keyword>
<keyword evidence="1" id="KW-0472">Membrane</keyword>
<dbReference type="RefSeq" id="WP_187722827.1">
    <property type="nucleotide sequence ID" value="NZ_CP060783.1"/>
</dbReference>
<evidence type="ECO:0000313" key="3">
    <source>
        <dbReference type="Proteomes" id="UP000516028"/>
    </source>
</evidence>
<dbReference type="Proteomes" id="UP000516028">
    <property type="component" value="Chromosome"/>
</dbReference>
<dbReference type="AlphaFoldDB" id="A0A7H0GFQ0"/>
<dbReference type="Pfam" id="PF06123">
    <property type="entry name" value="CreD"/>
    <property type="match status" value="1"/>
</dbReference>
<feature type="transmembrane region" description="Helical" evidence="1">
    <location>
        <begin position="377"/>
        <end position="397"/>
    </location>
</feature>
<dbReference type="PANTHER" id="PTHR30092">
    <property type="entry name" value="INNER MEMBRANE PROTEIN CRED"/>
    <property type="match status" value="1"/>
</dbReference>
<dbReference type="InterPro" id="IPR010364">
    <property type="entry name" value="Uncharacterised_IM_CreD"/>
</dbReference>
<feature type="transmembrane region" description="Helical" evidence="1">
    <location>
        <begin position="433"/>
        <end position="450"/>
    </location>
</feature>
<gene>
    <name evidence="2" type="primary">creD</name>
    <name evidence="2" type="ORF">H9K75_11800</name>
</gene>
<feature type="transmembrane region" description="Helical" evidence="1">
    <location>
        <begin position="352"/>
        <end position="370"/>
    </location>
</feature>
<sequence length="504" mass="54218">MRFPLLSKLMALLLVIVLLMFGLSMIEGVVSDRQFYRSETERSVVQSLAGSQTLVGPIIHSSCVESWDVVSGSGKDRSVREQRREFMLTALPENLRLRTGAAMEERARGLHKVNAYTLKAQVTADWPNLAQLEPQRSVKDSRMQCGAPILMMAVGDARGIRTAQMELDGKSIALKPGTFHPIYTRGLHASLPDSMRGNKEPLNISLDLELVGTQNVSIVPIGGNNDVQMQSSWPHPSFAGRFLPSQRDVSDAGFQASWRVSSLATTAQQDVRLGRRVCGMGADQDGDYGSHSGQSYDAVRAVVTAAATTTAAAVEDVASIPTQPASGCADSFSVSFVDPVNPYSLADRATKYGVLFIALTFVAVGLFELMKKLRVHPVQYLLVGAALCSFFLLLVSLSEHLSFGLSYAIASSACVLLLGYYASHILGGFRMGLPFGLGIALLYGMLYVLLQLEQTALVVGSIALFAVLGVIMVLTRKVNWYALSTRNNHGSAASSHLPADGAAA</sequence>
<keyword evidence="1" id="KW-1133">Transmembrane helix</keyword>
<dbReference type="NCBIfam" id="NF008712">
    <property type="entry name" value="PRK11715.1-1"/>
    <property type="match status" value="1"/>
</dbReference>
<reference evidence="2 3" key="1">
    <citation type="submission" date="2020-08" db="EMBL/GenBank/DDBJ databases">
        <title>Genome sequence of Diaphorobacter aerolatus KACC 16536T.</title>
        <authorList>
            <person name="Hyun D.-W."/>
            <person name="Bae J.-W."/>
        </authorList>
    </citation>
    <scope>NUCLEOTIDE SEQUENCE [LARGE SCALE GENOMIC DNA]</scope>
    <source>
        <strain evidence="2 3">KACC 16536</strain>
    </source>
</reference>
<dbReference type="KEGG" id="daer:H9K75_11800"/>
<dbReference type="PANTHER" id="PTHR30092:SF0">
    <property type="entry name" value="INNER MEMBRANE PROTEIN CRED"/>
    <property type="match status" value="1"/>
</dbReference>
<keyword evidence="3" id="KW-1185">Reference proteome</keyword>
<protein>
    <submittedName>
        <fullName evidence="2">Cell envelope integrity protein CreD</fullName>
    </submittedName>
</protein>
<evidence type="ECO:0000313" key="2">
    <source>
        <dbReference type="EMBL" id="QNP47116.1"/>
    </source>
</evidence>
<dbReference type="PIRSF" id="PIRSF004548">
    <property type="entry name" value="CreD"/>
    <property type="match status" value="1"/>
</dbReference>
<proteinExistence type="predicted"/>
<evidence type="ECO:0000256" key="1">
    <source>
        <dbReference type="SAM" id="Phobius"/>
    </source>
</evidence>
<name>A0A7H0GFQ0_9BURK</name>
<dbReference type="GO" id="GO:0005886">
    <property type="term" value="C:plasma membrane"/>
    <property type="evidence" value="ECO:0007669"/>
    <property type="project" value="TreeGrafter"/>
</dbReference>
<accession>A0A7H0GFQ0</accession>
<feature type="transmembrane region" description="Helical" evidence="1">
    <location>
        <begin position="403"/>
        <end position="421"/>
    </location>
</feature>
<feature type="transmembrane region" description="Helical" evidence="1">
    <location>
        <begin position="456"/>
        <end position="474"/>
    </location>
</feature>
<dbReference type="EMBL" id="CP060783">
    <property type="protein sequence ID" value="QNP47116.1"/>
    <property type="molecule type" value="Genomic_DNA"/>
</dbReference>
<organism evidence="2 3">
    <name type="scientific">Diaphorobacter aerolatus</name>
    <dbReference type="NCBI Taxonomy" id="1288495"/>
    <lineage>
        <taxon>Bacteria</taxon>
        <taxon>Pseudomonadati</taxon>
        <taxon>Pseudomonadota</taxon>
        <taxon>Betaproteobacteria</taxon>
        <taxon>Burkholderiales</taxon>
        <taxon>Comamonadaceae</taxon>
        <taxon>Diaphorobacter</taxon>
    </lineage>
</organism>